<sequence length="219" mass="24598">MTSFTPPANGTPQPSSMMPSTVTIGGDLRNCFKATATPTEASLARLENRISTLLDLWELRGDHNRPPDEPPSKQPFQVRPSTPLLPTPPMTTAQQGSILPYPRLYLPPPHLPANPTLSKHAPDYHTPPLPMKWKFDFPRFNGEDSHGWIHRCEEIFLFHATPEHQKVCSATFNVEGDASKWLCYQRAKAPIHSWAELCCLVIDRFDPRVVCPSHLSAFV</sequence>
<dbReference type="AlphaFoldDB" id="A0A0K9NYA4"/>
<organism evidence="2 3">
    <name type="scientific">Zostera marina</name>
    <name type="common">Eelgrass</name>
    <dbReference type="NCBI Taxonomy" id="29655"/>
    <lineage>
        <taxon>Eukaryota</taxon>
        <taxon>Viridiplantae</taxon>
        <taxon>Streptophyta</taxon>
        <taxon>Embryophyta</taxon>
        <taxon>Tracheophyta</taxon>
        <taxon>Spermatophyta</taxon>
        <taxon>Magnoliopsida</taxon>
        <taxon>Liliopsida</taxon>
        <taxon>Zosteraceae</taxon>
        <taxon>Zostera</taxon>
    </lineage>
</organism>
<protein>
    <recommendedName>
        <fullName evidence="4">Retrotransposon gag domain-containing protein</fullName>
    </recommendedName>
</protein>
<evidence type="ECO:0000313" key="3">
    <source>
        <dbReference type="Proteomes" id="UP000036987"/>
    </source>
</evidence>
<evidence type="ECO:0000256" key="1">
    <source>
        <dbReference type="SAM" id="MobiDB-lite"/>
    </source>
</evidence>
<evidence type="ECO:0000313" key="2">
    <source>
        <dbReference type="EMBL" id="KMZ61658.1"/>
    </source>
</evidence>
<keyword evidence="3" id="KW-1185">Reference proteome</keyword>
<dbReference type="EMBL" id="LFYR01001452">
    <property type="protein sequence ID" value="KMZ61658.1"/>
    <property type="molecule type" value="Genomic_DNA"/>
</dbReference>
<proteinExistence type="predicted"/>
<name>A0A0K9NYA4_ZOSMR</name>
<feature type="compositionally biased region" description="Basic and acidic residues" evidence="1">
    <location>
        <begin position="61"/>
        <end position="71"/>
    </location>
</feature>
<accession>A0A0K9NYA4</accession>
<feature type="region of interest" description="Disordered" evidence="1">
    <location>
        <begin position="61"/>
        <end position="93"/>
    </location>
</feature>
<reference evidence="3" key="1">
    <citation type="journal article" date="2016" name="Nature">
        <title>The genome of the seagrass Zostera marina reveals angiosperm adaptation to the sea.</title>
        <authorList>
            <person name="Olsen J.L."/>
            <person name="Rouze P."/>
            <person name="Verhelst B."/>
            <person name="Lin Y.-C."/>
            <person name="Bayer T."/>
            <person name="Collen J."/>
            <person name="Dattolo E."/>
            <person name="De Paoli E."/>
            <person name="Dittami S."/>
            <person name="Maumus F."/>
            <person name="Michel G."/>
            <person name="Kersting A."/>
            <person name="Lauritano C."/>
            <person name="Lohaus R."/>
            <person name="Toepel M."/>
            <person name="Tonon T."/>
            <person name="Vanneste K."/>
            <person name="Amirebrahimi M."/>
            <person name="Brakel J."/>
            <person name="Bostroem C."/>
            <person name="Chovatia M."/>
            <person name="Grimwood J."/>
            <person name="Jenkins J.W."/>
            <person name="Jueterbock A."/>
            <person name="Mraz A."/>
            <person name="Stam W.T."/>
            <person name="Tice H."/>
            <person name="Bornberg-Bauer E."/>
            <person name="Green P.J."/>
            <person name="Pearson G.A."/>
            <person name="Procaccini G."/>
            <person name="Duarte C.M."/>
            <person name="Schmutz J."/>
            <person name="Reusch T.B.H."/>
            <person name="Van de Peer Y."/>
        </authorList>
    </citation>
    <scope>NUCLEOTIDE SEQUENCE [LARGE SCALE GENOMIC DNA]</scope>
    <source>
        <strain evidence="3">cv. Finnish</strain>
    </source>
</reference>
<comment type="caution">
    <text evidence="2">The sequence shown here is derived from an EMBL/GenBank/DDBJ whole genome shotgun (WGS) entry which is preliminary data.</text>
</comment>
<dbReference type="OrthoDB" id="1745472at2759"/>
<evidence type="ECO:0008006" key="4">
    <source>
        <dbReference type="Google" id="ProtNLM"/>
    </source>
</evidence>
<gene>
    <name evidence="2" type="ORF">ZOSMA_50G00760</name>
</gene>
<feature type="region of interest" description="Disordered" evidence="1">
    <location>
        <begin position="1"/>
        <end position="20"/>
    </location>
</feature>
<dbReference type="Proteomes" id="UP000036987">
    <property type="component" value="Unassembled WGS sequence"/>
</dbReference>